<dbReference type="Gene3D" id="1.10.10.630">
    <property type="entry name" value="DnaD domain-like"/>
    <property type="match status" value="1"/>
</dbReference>
<evidence type="ECO:0000313" key="5">
    <source>
        <dbReference type="Proteomes" id="UP001189619"/>
    </source>
</evidence>
<protein>
    <submittedName>
        <fullName evidence="4">DnaB-2 domain-containing protein</fullName>
    </submittedName>
</protein>
<dbReference type="InterPro" id="IPR034829">
    <property type="entry name" value="DnaD-like_sf"/>
</dbReference>
<dbReference type="NCBIfam" id="TIGR01446">
    <property type="entry name" value="DnaD_dom"/>
    <property type="match status" value="1"/>
</dbReference>
<organism evidence="4 5">
    <name type="scientific">Brevibacillus aydinogluensis</name>
    <dbReference type="NCBI Taxonomy" id="927786"/>
    <lineage>
        <taxon>Bacteria</taxon>
        <taxon>Bacillati</taxon>
        <taxon>Bacillota</taxon>
        <taxon>Bacilli</taxon>
        <taxon>Bacillales</taxon>
        <taxon>Paenibacillaceae</taxon>
        <taxon>Brevibacillus</taxon>
    </lineage>
</organism>
<dbReference type="PANTHER" id="PTHR37293:SF5">
    <property type="entry name" value="DNA REPLICATION PROTEIN"/>
    <property type="match status" value="1"/>
</dbReference>
<dbReference type="KEGG" id="bayd:BSPP4475_01465"/>
<gene>
    <name evidence="4" type="ORF">BSPP4475_01465</name>
</gene>
<feature type="region of interest" description="Disordered" evidence="2">
    <location>
        <begin position="257"/>
        <end position="299"/>
    </location>
</feature>
<evidence type="ECO:0000313" key="4">
    <source>
        <dbReference type="EMBL" id="CAJ1000993.1"/>
    </source>
</evidence>
<evidence type="ECO:0000256" key="1">
    <source>
        <dbReference type="ARBA" id="ARBA00093462"/>
    </source>
</evidence>
<dbReference type="Pfam" id="PF07261">
    <property type="entry name" value="DnaB_2"/>
    <property type="match status" value="1"/>
</dbReference>
<sequence length="299" mass="33800">MNYIQEINAFYDWLETNPIPDSAIVLWHALMHINNKAGWVPEFAVAISTLSVKTGLKKDAVNRARHRLQQAGRIEFRSRSGQQSAVYRIIPFASEKTTQSASQTASQTYEIDHCVGLSDTNRITNREQTATQSASQTASIIKLNETKQNETKESAAVTGDDPFTFYQNNFGVMSPFIVQDMTQWCEEMGDQLVVEAMKRALVQNQTRWSYVTSILKDWLNKGYKTLEAVEAEKVAIKRRREERTARRVTPLEDKLPASVQWQQRQGDRIETGTPMGVKDDPELSGLLSKLRAKQQTAGG</sequence>
<proteinExistence type="inferred from homology"/>
<comment type="similarity">
    <text evidence="1">Belongs to the DnaB/DnaD family.</text>
</comment>
<feature type="domain" description="DnaB/C C-terminal" evidence="3">
    <location>
        <begin position="163"/>
        <end position="232"/>
    </location>
</feature>
<dbReference type="SUPFAM" id="SSF158499">
    <property type="entry name" value="DnaD domain-like"/>
    <property type="match status" value="1"/>
</dbReference>
<dbReference type="AlphaFoldDB" id="A0AA48M7E3"/>
<evidence type="ECO:0000259" key="3">
    <source>
        <dbReference type="Pfam" id="PF07261"/>
    </source>
</evidence>
<name>A0AA48M7E3_9BACL</name>
<dbReference type="InterPro" id="IPR006343">
    <property type="entry name" value="DnaB/C_C"/>
</dbReference>
<reference evidence="4" key="1">
    <citation type="submission" date="2023-07" db="EMBL/GenBank/DDBJ databases">
        <authorList>
            <person name="Ivanov I."/>
            <person name="Teneva D."/>
            <person name="Stoikov I."/>
        </authorList>
    </citation>
    <scope>NUCLEOTIDE SEQUENCE</scope>
    <source>
        <strain evidence="4">4475</strain>
    </source>
</reference>
<dbReference type="RefSeq" id="WP_052660193.1">
    <property type="nucleotide sequence ID" value="NZ_OY569118.1"/>
</dbReference>
<dbReference type="EMBL" id="OY569118">
    <property type="protein sequence ID" value="CAJ1000993.1"/>
    <property type="molecule type" value="Genomic_DNA"/>
</dbReference>
<keyword evidence="5" id="KW-1185">Reference proteome</keyword>
<evidence type="ECO:0000256" key="2">
    <source>
        <dbReference type="SAM" id="MobiDB-lite"/>
    </source>
</evidence>
<dbReference type="Proteomes" id="UP001189619">
    <property type="component" value="Chromosome"/>
</dbReference>
<dbReference type="PANTHER" id="PTHR37293">
    <property type="entry name" value="PHAGE REPLICATION PROTEIN-RELATED"/>
    <property type="match status" value="1"/>
</dbReference>
<dbReference type="InterPro" id="IPR053162">
    <property type="entry name" value="DnaD"/>
</dbReference>
<accession>A0AA48M7E3</accession>